<feature type="binding site" evidence="4">
    <location>
        <position position="100"/>
    </location>
    <ligand>
        <name>a divalent metal cation</name>
        <dbReference type="ChEBI" id="CHEBI:60240"/>
        <label>1</label>
    </ligand>
</feature>
<protein>
    <recommendedName>
        <fullName evidence="2">GTP cyclohydrolase 1 type 2 homolog</fullName>
    </recommendedName>
</protein>
<dbReference type="GO" id="GO:0005737">
    <property type="term" value="C:cytoplasm"/>
    <property type="evidence" value="ECO:0007669"/>
    <property type="project" value="TreeGrafter"/>
</dbReference>
<dbReference type="InterPro" id="IPR002678">
    <property type="entry name" value="DUF34/NIF3"/>
</dbReference>
<feature type="binding site" evidence="4">
    <location>
        <position position="222"/>
    </location>
    <ligand>
        <name>a divalent metal cation</name>
        <dbReference type="ChEBI" id="CHEBI:60240"/>
        <label>1</label>
    </ligand>
</feature>
<dbReference type="Pfam" id="PF01784">
    <property type="entry name" value="DUF34_NIF3"/>
    <property type="match status" value="1"/>
</dbReference>
<dbReference type="NCBIfam" id="TIGR00486">
    <property type="entry name" value="YbgI_SA1388"/>
    <property type="match status" value="1"/>
</dbReference>
<keyword evidence="6" id="KW-1185">Reference proteome</keyword>
<dbReference type="PANTHER" id="PTHR13799">
    <property type="entry name" value="NGG1 INTERACTING FACTOR 3"/>
    <property type="match status" value="1"/>
</dbReference>
<evidence type="ECO:0000256" key="4">
    <source>
        <dbReference type="PIRSR" id="PIRSR602678-1"/>
    </source>
</evidence>
<dbReference type="OrthoDB" id="9792792at2"/>
<dbReference type="GeneID" id="93692547"/>
<evidence type="ECO:0000256" key="1">
    <source>
        <dbReference type="ARBA" id="ARBA00006964"/>
    </source>
</evidence>
<dbReference type="eggNOG" id="COG0327">
    <property type="taxonomic scope" value="Bacteria"/>
</dbReference>
<dbReference type="SUPFAM" id="SSF102705">
    <property type="entry name" value="NIF3 (NGG1p interacting factor 3)-like"/>
    <property type="match status" value="1"/>
</dbReference>
<dbReference type="AlphaFoldDB" id="U2KWV0"/>
<proteinExistence type="inferred from homology"/>
<dbReference type="Proteomes" id="UP000016662">
    <property type="component" value="Unassembled WGS sequence"/>
</dbReference>
<feature type="binding site" evidence="4">
    <location>
        <position position="66"/>
    </location>
    <ligand>
        <name>a divalent metal cation</name>
        <dbReference type="ChEBI" id="CHEBI:60240"/>
        <label>1</label>
    </ligand>
</feature>
<dbReference type="PANTHER" id="PTHR13799:SF14">
    <property type="entry name" value="GTP CYCLOHYDROLASE 1 TYPE 2 HOMOLOG"/>
    <property type="match status" value="1"/>
</dbReference>
<dbReference type="RefSeq" id="WP_021682556.1">
    <property type="nucleotide sequence ID" value="NZ_KI260426.1"/>
</dbReference>
<feature type="binding site" evidence="4">
    <location>
        <position position="226"/>
    </location>
    <ligand>
        <name>a divalent metal cation</name>
        <dbReference type="ChEBI" id="CHEBI:60240"/>
        <label>1</label>
    </ligand>
</feature>
<evidence type="ECO:0000313" key="5">
    <source>
        <dbReference type="EMBL" id="ERJ96540.1"/>
    </source>
</evidence>
<dbReference type="PATRIC" id="fig|411473.3.peg.899"/>
<dbReference type="STRING" id="411473.RUMCAL_01095"/>
<dbReference type="InterPro" id="IPR036069">
    <property type="entry name" value="DUF34/NIF3_sf"/>
</dbReference>
<dbReference type="Gene3D" id="3.40.1390.30">
    <property type="entry name" value="NIF3 (NGG1p interacting factor 3)-like"/>
    <property type="match status" value="2"/>
</dbReference>
<name>U2KWV0_9FIRM</name>
<reference evidence="5 6" key="1">
    <citation type="submission" date="2013-07" db="EMBL/GenBank/DDBJ databases">
        <authorList>
            <person name="Weinstock G."/>
            <person name="Sodergren E."/>
            <person name="Wylie T."/>
            <person name="Fulton L."/>
            <person name="Fulton R."/>
            <person name="Fronick C."/>
            <person name="O'Laughlin M."/>
            <person name="Godfrey J."/>
            <person name="Miner T."/>
            <person name="Herter B."/>
            <person name="Appelbaum E."/>
            <person name="Cordes M."/>
            <person name="Lek S."/>
            <person name="Wollam A."/>
            <person name="Pepin K.H."/>
            <person name="Palsikar V.B."/>
            <person name="Mitreva M."/>
            <person name="Wilson R.K."/>
        </authorList>
    </citation>
    <scope>NUCLEOTIDE SEQUENCE [LARGE SCALE GENOMIC DNA]</scope>
    <source>
        <strain evidence="5 6">ATCC 27760</strain>
    </source>
</reference>
<comment type="caution">
    <text evidence="5">The sequence shown here is derived from an EMBL/GenBank/DDBJ whole genome shotgun (WGS) entry which is preliminary data.</text>
</comment>
<dbReference type="GO" id="GO:0046872">
    <property type="term" value="F:metal ion binding"/>
    <property type="evidence" value="ECO:0007669"/>
    <property type="project" value="UniProtKB-KW"/>
</dbReference>
<comment type="similarity">
    <text evidence="1">Belongs to the GTP cyclohydrolase I type 2/NIF3 family.</text>
</comment>
<accession>U2KWV0</accession>
<keyword evidence="3 4" id="KW-0479">Metal-binding</keyword>
<gene>
    <name evidence="5" type="ORF">RUMCAL_01095</name>
</gene>
<organism evidence="5 6">
    <name type="scientific">Ruminococcus callidus ATCC 27760</name>
    <dbReference type="NCBI Taxonomy" id="411473"/>
    <lineage>
        <taxon>Bacteria</taxon>
        <taxon>Bacillati</taxon>
        <taxon>Bacillota</taxon>
        <taxon>Clostridia</taxon>
        <taxon>Eubacteriales</taxon>
        <taxon>Oscillospiraceae</taxon>
        <taxon>Ruminococcus</taxon>
    </lineage>
</organism>
<evidence type="ECO:0000256" key="2">
    <source>
        <dbReference type="ARBA" id="ARBA00022112"/>
    </source>
</evidence>
<evidence type="ECO:0000256" key="3">
    <source>
        <dbReference type="ARBA" id="ARBA00022723"/>
    </source>
</evidence>
<dbReference type="EMBL" id="AWVF01000127">
    <property type="protein sequence ID" value="ERJ96540.1"/>
    <property type="molecule type" value="Genomic_DNA"/>
</dbReference>
<evidence type="ECO:0000313" key="6">
    <source>
        <dbReference type="Proteomes" id="UP000016662"/>
    </source>
</evidence>
<dbReference type="HOGENOM" id="CLU_037423_2_0_9"/>
<sequence length="264" mass="28335">MLTVKEVYEAIDAFAPFASQESWDNSGLLVGGMAQPADRILTTLDISEAIVAQAVAEQVQLVVAHHPVIFSPLKTLPPDSPVYQLAAHGIAAICVHTPLDMAPLGLNTFAHTLLEKPLALQGTQEVLEPSWTDGRGFGWIDTSARTWTPQTLAQTLQTAFGEVRYSAAERSIRKIAYCSGSAASMLELAAAKGCDALITGDIKHDRWYAAEFAGIALFDCGHYGTERFAAGILAEQIRKALPVAQVTENAGRNPAEFCRGVEKA</sequence>
<feature type="binding site" evidence="4">
    <location>
        <position position="65"/>
    </location>
    <ligand>
        <name>a divalent metal cation</name>
        <dbReference type="ChEBI" id="CHEBI:60240"/>
        <label>1</label>
    </ligand>
</feature>
<dbReference type="FunFam" id="3.40.1390.30:FF:000001">
    <property type="entry name" value="GTP cyclohydrolase 1 type 2"/>
    <property type="match status" value="1"/>
</dbReference>